<evidence type="ECO:0000313" key="2">
    <source>
        <dbReference type="EMBL" id="BAE22027.1"/>
    </source>
</evidence>
<evidence type="ECO:0000313" key="3">
    <source>
        <dbReference type="MGI" id="MGI:1933111"/>
    </source>
</evidence>
<reference evidence="2" key="1">
    <citation type="journal article" date="1999" name="Methods Enzymol.">
        <title>High-efficiency full-length cDNA cloning.</title>
        <authorList>
            <person name="Carninci P."/>
            <person name="Hayashizaki Y."/>
        </authorList>
    </citation>
    <scope>NUCLEOTIDE SEQUENCE</scope>
    <source>
        <strain evidence="2">C57BL/6J</strain>
        <tissue evidence="2">Thymus</tissue>
    </source>
</reference>
<reference evidence="2" key="4">
    <citation type="journal article" date="2001" name="Nature">
        <title>Functional annotation of a full-length mouse cDNA collection.</title>
        <authorList>
            <consortium name="The RIKEN Genome Exploration Research Group Phase II Team and the FANTOM Consortium"/>
        </authorList>
    </citation>
    <scope>NUCLEOTIDE SEQUENCE</scope>
    <source>
        <strain evidence="2">C57BL/6J</strain>
        <tissue evidence="2">Thymus</tissue>
    </source>
</reference>
<organism evidence="2">
    <name type="scientific">Mus musculus</name>
    <name type="common">Mouse</name>
    <dbReference type="NCBI Taxonomy" id="10090"/>
    <lineage>
        <taxon>Eukaryota</taxon>
        <taxon>Metazoa</taxon>
        <taxon>Chordata</taxon>
        <taxon>Craniata</taxon>
        <taxon>Vertebrata</taxon>
        <taxon>Euteleostomi</taxon>
        <taxon>Mammalia</taxon>
        <taxon>Eutheria</taxon>
        <taxon>Euarchontoglires</taxon>
        <taxon>Glires</taxon>
        <taxon>Rodentia</taxon>
        <taxon>Myomorpha</taxon>
        <taxon>Muroidea</taxon>
        <taxon>Muridae</taxon>
        <taxon>Murinae</taxon>
        <taxon>Mus</taxon>
        <taxon>Mus</taxon>
    </lineage>
</organism>
<feature type="chain" id="PRO_5010843509" evidence="1">
    <location>
        <begin position="23"/>
        <end position="92"/>
    </location>
</feature>
<gene>
    <name evidence="3" type="primary">Apobec3</name>
</gene>
<dbReference type="OrthoDB" id="10435047at2759"/>
<dbReference type="AGR" id="MGI:1933111"/>
<reference evidence="2" key="5">
    <citation type="journal article" date="2002" name="Nature">
        <title>Analysis of the mouse transcriptome based on functional annotation of 60,770 full-length cDNAs.</title>
        <authorList>
            <consortium name="The FANTOM Consortium and the RIKEN Genome Exploration Research Group Phase I and II Team"/>
        </authorList>
    </citation>
    <scope>NUCLEOTIDE SEQUENCE</scope>
    <source>
        <strain evidence="2">C57BL/6J</strain>
        <tissue evidence="2">Thymus</tissue>
    </source>
</reference>
<reference evidence="2" key="3">
    <citation type="journal article" date="2000" name="Genome Res.">
        <title>RIKEN integrated sequence analysis (RISA) system--384-format sequencing pipeline with 384 multicapillary sequencer.</title>
        <authorList>
            <person name="Shibata K."/>
            <person name="Itoh M."/>
            <person name="Aizawa K."/>
            <person name="Nagaoka S."/>
            <person name="Sasaki N."/>
            <person name="Carninci P."/>
            <person name="Konno H."/>
            <person name="Akiyama J."/>
            <person name="Nishi K."/>
            <person name="Kitsunai T."/>
            <person name="Tashiro H."/>
            <person name="Itoh M."/>
            <person name="Sumi N."/>
            <person name="Ishii Y."/>
            <person name="Nakamura S."/>
            <person name="Hazama M."/>
            <person name="Nishine T."/>
            <person name="Harada A."/>
            <person name="Yamamoto R."/>
            <person name="Matsumoto H."/>
            <person name="Sakaguchi S."/>
            <person name="Ikegami T."/>
            <person name="Kashiwagi K."/>
            <person name="Fujiwake S."/>
            <person name="Inoue K."/>
            <person name="Togawa Y."/>
            <person name="Izawa M."/>
            <person name="Ohara E."/>
            <person name="Watahiki M."/>
            <person name="Yoneda Y."/>
            <person name="Ishikawa T."/>
            <person name="Ozawa K."/>
            <person name="Tanaka T."/>
            <person name="Matsuura S."/>
            <person name="Kawai J."/>
            <person name="Okazaki Y."/>
            <person name="Muramatsu M."/>
            <person name="Inoue Y."/>
            <person name="Kira A."/>
            <person name="Hayashizaki Y."/>
        </authorList>
    </citation>
    <scope>NUCLEOTIDE SEQUENCE</scope>
    <source>
        <strain evidence="2">C57BL/6J</strain>
        <tissue evidence="2">Thymus</tissue>
    </source>
</reference>
<proteinExistence type="evidence at transcript level"/>
<reference evidence="2" key="8">
    <citation type="journal article" date="2005" name="Science">
        <title>Antisense Transcription in the Mammalian Transcriptome.</title>
        <authorList>
            <consortium name="RIKEN Genome Exploration Research Group and Genome Science Group (Genome Network Project Core Group) and the FANTOM Consortium"/>
        </authorList>
    </citation>
    <scope>NUCLEOTIDE SEQUENCE</scope>
    <source>
        <strain evidence="2">C57BL/6J</strain>
        <tissue evidence="2">Thymus</tissue>
    </source>
</reference>
<feature type="signal peptide" evidence="1">
    <location>
        <begin position="1"/>
        <end position="22"/>
    </location>
</feature>
<dbReference type="iPTMnet" id="Q3UZ34"/>
<dbReference type="MGI" id="MGI:1933111">
    <property type="gene designation" value="Apobec3"/>
</dbReference>
<dbReference type="EMBL" id="AK134135">
    <property type="protein sequence ID" value="BAE22027.1"/>
    <property type="molecule type" value="mRNA"/>
</dbReference>
<reference evidence="2" key="2">
    <citation type="journal article" date="2000" name="Genome Res.">
        <title>Normalization and subtraction of cap-trapper-selected cDNAs to prepare full-length cDNA libraries for rapid discovery of new genes.</title>
        <authorList>
            <person name="Carninci P."/>
            <person name="Shibata Y."/>
            <person name="Hayatsu N."/>
            <person name="Sugahara Y."/>
            <person name="Shibata K."/>
            <person name="Itoh M."/>
            <person name="Konno H."/>
            <person name="Okazaki Y."/>
            <person name="Muramatsu M."/>
            <person name="Hayashizaki Y."/>
        </authorList>
    </citation>
    <scope>NUCLEOTIDE SEQUENCE</scope>
    <source>
        <strain evidence="2">C57BL/6J</strain>
        <tissue evidence="2">Thymus</tissue>
    </source>
</reference>
<dbReference type="AlphaFoldDB" id="Q3UZ34"/>
<protein>
    <submittedName>
        <fullName evidence="2">Uncharacterized protein</fullName>
    </submittedName>
</protein>
<name>Q3UZ34_MOUSE</name>
<accession>Q3UZ34</accession>
<evidence type="ECO:0000256" key="1">
    <source>
        <dbReference type="SAM" id="SignalP"/>
    </source>
</evidence>
<reference evidence="2" key="7">
    <citation type="journal article" date="2005" name="Science">
        <title>The Transcriptional Landscape of the Mammalian Genome.</title>
        <authorList>
            <consortium name="The FANTOM Consortium"/>
            <consortium name="Riken Genome Exploration Research Group and Genome Science Group (Genome Network Project Core Group)"/>
        </authorList>
    </citation>
    <scope>NUCLEOTIDE SEQUENCE</scope>
    <source>
        <strain evidence="2">C57BL/6J</strain>
        <tissue evidence="2">Thymus</tissue>
    </source>
</reference>
<reference evidence="2" key="6">
    <citation type="submission" date="2004-03" db="EMBL/GenBank/DDBJ databases">
        <authorList>
            <person name="Arakawa T."/>
            <person name="Carninci P."/>
            <person name="Fukuda S."/>
            <person name="Hashizume W."/>
            <person name="Hayashida K."/>
            <person name="Hori F."/>
            <person name="Iida J."/>
            <person name="Imamura K."/>
            <person name="Imotani K."/>
            <person name="Itoh M."/>
            <person name="Kanagawa S."/>
            <person name="Kawai J."/>
            <person name="Kojima M."/>
            <person name="Konno H."/>
            <person name="Murata M."/>
            <person name="Nakamura M."/>
            <person name="Ninomiya N."/>
            <person name="Nishiyori H."/>
            <person name="Nomura K."/>
            <person name="Ohno M."/>
            <person name="Sakazume N."/>
            <person name="Sano H."/>
            <person name="Sasaki D."/>
            <person name="Shibata K."/>
            <person name="Shiraki T."/>
            <person name="Tagami M."/>
            <person name="Tagami Y."/>
            <person name="Waki K."/>
            <person name="Watahiki A."/>
            <person name="Muramatsu M."/>
            <person name="Hayashizaki Y."/>
        </authorList>
    </citation>
    <scope>NUCLEOTIDE SEQUENCE</scope>
    <source>
        <strain evidence="2">C57BL/6J</strain>
        <tissue evidence="2">Thymus</tissue>
    </source>
</reference>
<keyword evidence="1" id="KW-0732">Signal</keyword>
<sequence>MGHLFAESWRLWALCGVELSRAVDTIPPEALLTSPLILAVDGHTQGSSAGVKSCLYSRAGQAIERTKQCMLSALPVSSLSGVQSPCKCASAS</sequence>